<dbReference type="eggNOG" id="COG1984">
    <property type="taxonomic scope" value="Bacteria"/>
</dbReference>
<dbReference type="InterPro" id="IPR003778">
    <property type="entry name" value="CT_A_B"/>
</dbReference>
<dbReference type="Gene3D" id="2.40.100.10">
    <property type="entry name" value="Cyclophilin-like"/>
    <property type="match status" value="1"/>
</dbReference>
<dbReference type="PANTHER" id="PTHR43309:SF5">
    <property type="entry name" value="5-OXOPROLINASE SUBUNIT C"/>
    <property type="match status" value="1"/>
</dbReference>
<evidence type="ECO:0000313" key="6">
    <source>
        <dbReference type="Proteomes" id="UP000027931"/>
    </source>
</evidence>
<name>A0A074MGH0_9BACL</name>
<keyword evidence="2" id="KW-0378">Hydrolase</keyword>
<evidence type="ECO:0000256" key="3">
    <source>
        <dbReference type="ARBA" id="ARBA00022840"/>
    </source>
</evidence>
<dbReference type="InterPro" id="IPR052708">
    <property type="entry name" value="PxpC"/>
</dbReference>
<gene>
    <name evidence="5" type="ORF">EL26_02030</name>
</gene>
<reference evidence="5 6" key="1">
    <citation type="journal article" date="2013" name="Int. J. Syst. Evol. Microbiol.">
        <title>Tumebacillus flagellatus sp. nov., an alpha-amylase/pullulanase-producing bacterium isolated from cassava wastewater.</title>
        <authorList>
            <person name="Wang Q."/>
            <person name="Xie N."/>
            <person name="Qin Y."/>
            <person name="Shen N."/>
            <person name="Zhu J."/>
            <person name="Mi H."/>
            <person name="Huang R."/>
        </authorList>
    </citation>
    <scope>NUCLEOTIDE SEQUENCE [LARGE SCALE GENOMIC DNA]</scope>
    <source>
        <strain evidence="5 6">GST4</strain>
    </source>
</reference>
<protein>
    <recommendedName>
        <fullName evidence="4">Carboxyltransferase domain-containing protein</fullName>
    </recommendedName>
</protein>
<feature type="domain" description="Carboxyltransferase" evidence="4">
    <location>
        <begin position="20"/>
        <end position="305"/>
    </location>
</feature>
<dbReference type="OrthoDB" id="9782422at2"/>
<dbReference type="SMART" id="SM00797">
    <property type="entry name" value="AHS2"/>
    <property type="match status" value="1"/>
</dbReference>
<dbReference type="RefSeq" id="WP_038083920.1">
    <property type="nucleotide sequence ID" value="NZ_JMIR01000002.1"/>
</dbReference>
<evidence type="ECO:0000313" key="5">
    <source>
        <dbReference type="EMBL" id="KEO84812.1"/>
    </source>
</evidence>
<comment type="caution">
    <text evidence="5">The sequence shown here is derived from an EMBL/GenBank/DDBJ whole genome shotgun (WGS) entry which is preliminary data.</text>
</comment>
<dbReference type="InterPro" id="IPR029000">
    <property type="entry name" value="Cyclophilin-like_dom_sf"/>
</dbReference>
<keyword evidence="6" id="KW-1185">Reference proteome</keyword>
<dbReference type="GO" id="GO:0016787">
    <property type="term" value="F:hydrolase activity"/>
    <property type="evidence" value="ECO:0007669"/>
    <property type="project" value="UniProtKB-KW"/>
</dbReference>
<dbReference type="Pfam" id="PF02626">
    <property type="entry name" value="CT_A_B"/>
    <property type="match status" value="1"/>
</dbReference>
<dbReference type="Proteomes" id="UP000027931">
    <property type="component" value="Unassembled WGS sequence"/>
</dbReference>
<sequence>MCMKIIRRGLFTTLQEASDGGGTVDAFALYAANLLVGNTEGEAALEITLLGPEISFETGALIAICGGDLAPMVDGKPIPNWRPVFVRAGSTLTFTDARAGFRAYLAAAGGFDLQTAPERRTAGSLHLGRPLREGDTLRLKPRSDDGEKFYAKLRDQAASLAFATTSWFVSHEVMPSYNAKRRIRVLKSEDFALFSSASRERVFASPFQMKPETDRRGYRLDGITLHLEEFSASPSTPSPAGALSVREDGAPTITMTPHTHHAPSIARVIPVDFPVLAQVRSGERVTFHEISEDEAHELAYLRGMGLGILKNTILTLQGR</sequence>
<keyword evidence="1" id="KW-0547">Nucleotide-binding</keyword>
<organism evidence="5 6">
    <name type="scientific">Tumebacillus flagellatus</name>
    <dbReference type="NCBI Taxonomy" id="1157490"/>
    <lineage>
        <taxon>Bacteria</taxon>
        <taxon>Bacillati</taxon>
        <taxon>Bacillota</taxon>
        <taxon>Bacilli</taxon>
        <taxon>Bacillales</taxon>
        <taxon>Alicyclobacillaceae</taxon>
        <taxon>Tumebacillus</taxon>
    </lineage>
</organism>
<dbReference type="STRING" id="1157490.EL26_02030"/>
<keyword evidence="3" id="KW-0067">ATP-binding</keyword>
<accession>A0A074MGH0</accession>
<dbReference type="AlphaFoldDB" id="A0A074MGH0"/>
<dbReference type="EMBL" id="JMIR01000002">
    <property type="protein sequence ID" value="KEO84812.1"/>
    <property type="molecule type" value="Genomic_DNA"/>
</dbReference>
<dbReference type="PANTHER" id="PTHR43309">
    <property type="entry name" value="5-OXOPROLINASE SUBUNIT C"/>
    <property type="match status" value="1"/>
</dbReference>
<evidence type="ECO:0000256" key="1">
    <source>
        <dbReference type="ARBA" id="ARBA00022741"/>
    </source>
</evidence>
<proteinExistence type="predicted"/>
<evidence type="ECO:0000256" key="2">
    <source>
        <dbReference type="ARBA" id="ARBA00022801"/>
    </source>
</evidence>
<dbReference type="GO" id="GO:0005524">
    <property type="term" value="F:ATP binding"/>
    <property type="evidence" value="ECO:0007669"/>
    <property type="project" value="UniProtKB-KW"/>
</dbReference>
<evidence type="ECO:0000259" key="4">
    <source>
        <dbReference type="SMART" id="SM00797"/>
    </source>
</evidence>